<name>A0A9Y2P4D4_9RHOB</name>
<evidence type="ECO:0000256" key="1">
    <source>
        <dbReference type="ARBA" id="ARBA00022741"/>
    </source>
</evidence>
<keyword evidence="1" id="KW-0547">Nucleotide-binding</keyword>
<dbReference type="RefSeq" id="WP_270921034.1">
    <property type="nucleotide sequence ID" value="NZ_CP127247.1"/>
</dbReference>
<dbReference type="GO" id="GO:0016887">
    <property type="term" value="F:ATP hydrolysis activity"/>
    <property type="evidence" value="ECO:0007669"/>
    <property type="project" value="InterPro"/>
</dbReference>
<evidence type="ECO:0000313" key="5">
    <source>
        <dbReference type="Proteomes" id="UP001238334"/>
    </source>
</evidence>
<protein>
    <submittedName>
        <fullName evidence="4">ATP-binding cassette domain-containing protein</fullName>
    </submittedName>
</protein>
<dbReference type="AlphaFoldDB" id="A0A9Y2P4D4"/>
<dbReference type="Gene3D" id="3.40.50.300">
    <property type="entry name" value="P-loop containing nucleotide triphosphate hydrolases"/>
    <property type="match status" value="1"/>
</dbReference>
<dbReference type="PROSITE" id="PS00211">
    <property type="entry name" value="ABC_TRANSPORTER_1"/>
    <property type="match status" value="1"/>
</dbReference>
<evidence type="ECO:0000256" key="2">
    <source>
        <dbReference type="ARBA" id="ARBA00022840"/>
    </source>
</evidence>
<feature type="domain" description="ABC transporter" evidence="3">
    <location>
        <begin position="11"/>
        <end position="254"/>
    </location>
</feature>
<dbReference type="InterPro" id="IPR003593">
    <property type="entry name" value="AAA+_ATPase"/>
</dbReference>
<dbReference type="InterPro" id="IPR050107">
    <property type="entry name" value="ABC_carbohydrate_import_ATPase"/>
</dbReference>
<dbReference type="InterPro" id="IPR027417">
    <property type="entry name" value="P-loop_NTPase"/>
</dbReference>
<dbReference type="Pfam" id="PF00005">
    <property type="entry name" value="ABC_tran"/>
    <property type="match status" value="1"/>
</dbReference>
<proteinExistence type="predicted"/>
<keyword evidence="5" id="KW-1185">Reference proteome</keyword>
<keyword evidence="2 4" id="KW-0067">ATP-binding</keyword>
<evidence type="ECO:0000259" key="3">
    <source>
        <dbReference type="PROSITE" id="PS50893"/>
    </source>
</evidence>
<dbReference type="PROSITE" id="PS50893">
    <property type="entry name" value="ABC_TRANSPORTER_2"/>
    <property type="match status" value="1"/>
</dbReference>
<evidence type="ECO:0000313" key="4">
    <source>
        <dbReference type="EMBL" id="WIY25199.1"/>
    </source>
</evidence>
<dbReference type="Proteomes" id="UP001238334">
    <property type="component" value="Chromosome"/>
</dbReference>
<reference evidence="4 5" key="1">
    <citation type="submission" date="2023-06" db="EMBL/GenBank/DDBJ databases">
        <title>Parasedimentitalea psychrophila sp. nov., a psychrophilic bacterium isolated from deep-sea sediment.</title>
        <authorList>
            <person name="Li A."/>
        </authorList>
    </citation>
    <scope>NUCLEOTIDE SEQUENCE [LARGE SCALE GENOMIC DNA]</scope>
    <source>
        <strain evidence="4 5">QS115</strain>
    </source>
</reference>
<dbReference type="SUPFAM" id="SSF52540">
    <property type="entry name" value="P-loop containing nucleoside triphosphate hydrolases"/>
    <property type="match status" value="1"/>
</dbReference>
<dbReference type="KEGG" id="ppso:QPJ95_22395"/>
<dbReference type="InterPro" id="IPR017871">
    <property type="entry name" value="ABC_transporter-like_CS"/>
</dbReference>
<dbReference type="EMBL" id="CP127247">
    <property type="protein sequence ID" value="WIY25199.1"/>
    <property type="molecule type" value="Genomic_DNA"/>
</dbReference>
<organism evidence="4 5">
    <name type="scientific">Parasedimentitalea psychrophila</name>
    <dbReference type="NCBI Taxonomy" id="2997337"/>
    <lineage>
        <taxon>Bacteria</taxon>
        <taxon>Pseudomonadati</taxon>
        <taxon>Pseudomonadota</taxon>
        <taxon>Alphaproteobacteria</taxon>
        <taxon>Rhodobacterales</taxon>
        <taxon>Paracoccaceae</taxon>
        <taxon>Parasedimentitalea</taxon>
    </lineage>
</organism>
<dbReference type="PANTHER" id="PTHR43790:SF8">
    <property type="entry name" value="SUGAR ABC TRANSPORTER ATP-BINDING PROTEIN"/>
    <property type="match status" value="1"/>
</dbReference>
<gene>
    <name evidence="4" type="ORF">QPJ95_22395</name>
</gene>
<sequence>MTNTRQAQPVLEAQGISKHYGGVVALDDVNLTLYEGEVLAVVGDNGAGKSTLIKALTGAIPRTSGVIRFDGQELQIDSPSDAKAAGIETVYQDLALVNEISITKNVYLGREIVRSDWLGRVFGVLDFKKMDAEIRDLFAKLDVRIADIYRDAQAFSGGQRQAVALSKTVLFGKRIAILDEPTAALGVRESKMAMDLVRSLKDHGLSVIMITHNMEHVLNYCDRVMVLRLGRLVAERDVKDVDGDTLVGLITGAAAAEVKA</sequence>
<dbReference type="PANTHER" id="PTHR43790">
    <property type="entry name" value="CARBOHYDRATE TRANSPORT ATP-BINDING PROTEIN MG119-RELATED"/>
    <property type="match status" value="1"/>
</dbReference>
<dbReference type="GO" id="GO:0005524">
    <property type="term" value="F:ATP binding"/>
    <property type="evidence" value="ECO:0007669"/>
    <property type="project" value="UniProtKB-KW"/>
</dbReference>
<dbReference type="InterPro" id="IPR003439">
    <property type="entry name" value="ABC_transporter-like_ATP-bd"/>
</dbReference>
<dbReference type="SMART" id="SM00382">
    <property type="entry name" value="AAA"/>
    <property type="match status" value="1"/>
</dbReference>
<dbReference type="CDD" id="cd03216">
    <property type="entry name" value="ABC_Carb_Monos_I"/>
    <property type="match status" value="1"/>
</dbReference>
<accession>A0A9Y2P4D4</accession>